<accession>A0A218P6K7</accession>
<evidence type="ECO:0008006" key="3">
    <source>
        <dbReference type="Google" id="ProtNLM"/>
    </source>
</evidence>
<dbReference type="KEGG" id="tpaf:A3L08_03305"/>
<dbReference type="AlphaFoldDB" id="A0A218P6K7"/>
<dbReference type="Proteomes" id="UP000197418">
    <property type="component" value="Chromosome"/>
</dbReference>
<dbReference type="GeneID" id="33315267"/>
<dbReference type="OrthoDB" id="101984at2157"/>
<proteinExistence type="predicted"/>
<evidence type="ECO:0000313" key="2">
    <source>
        <dbReference type="Proteomes" id="UP000197418"/>
    </source>
</evidence>
<dbReference type="EMBL" id="CP015102">
    <property type="protein sequence ID" value="ASJ06426.1"/>
    <property type="molecule type" value="Genomic_DNA"/>
</dbReference>
<keyword evidence="2" id="KW-1185">Reference proteome</keyword>
<gene>
    <name evidence="1" type="ORF">A3L08_03305</name>
</gene>
<evidence type="ECO:0000313" key="1">
    <source>
        <dbReference type="EMBL" id="ASJ06426.1"/>
    </source>
</evidence>
<dbReference type="RefSeq" id="WP_157721581.1">
    <property type="nucleotide sequence ID" value="NZ_CP015102.1"/>
</dbReference>
<name>A0A218P6K7_9EURY</name>
<reference evidence="1 2" key="1">
    <citation type="submission" date="2016-04" db="EMBL/GenBank/DDBJ databases">
        <title>Complete genome sequence of Thermococcus pacificus type strain P4.</title>
        <authorList>
            <person name="Oger P.M."/>
        </authorList>
    </citation>
    <scope>NUCLEOTIDE SEQUENCE [LARGE SCALE GENOMIC DNA]</scope>
    <source>
        <strain evidence="1 2">P-4</strain>
    </source>
</reference>
<protein>
    <recommendedName>
        <fullName evidence="3">DUF2341 domain-containing protein</fullName>
    </recommendedName>
</protein>
<sequence length="1072" mass="120955">MKRRGFLINSAVLLLLIPLLLLIATYEDASSMIITSQSENVQIERTFRLTSYLEEDFKNTLSLSTKRAIALSVDYVTSERPLDNASAALKQLITYGHYPYIGGTNSEWKSREEFFMKNNTIKDWLRNMEWELERQGYTMKPSPDEIVQNMKLTVAPLDSFHIVVNASIPNIIIEDSSGLVVYNSSIPQKGSVYVVIPIEGIEDPLFPHLTSGRTSRIISACKFAYPSITPPYTRLDGYGHSSIKTFSGQLYNVPRGGTIFYSDKYTAGENVLGYITRQQPSETPNAPYIFNTTLGGRKVSPLSVFNPGDIGVMTFDSISGGTGTPSHWCEKKLEYRANMTLPSTAPPNSLVLLELTPSSVPFGSAVHDGSAASIRIYKRSDTSCEIAPYWIEYWGDDKILIWLNTTDTREYTVYYSTSDQSMEWSGNIAIFPVHNQSVALTAGEEESKLVSTVPWDSFFVRYSVKASTSTWDFDSGVEVETIPKGGEKYLKATVNYPESLSGVQIPIHLDSATAQAITHNSQNEAQIEVYSDEQLQNPVPFWIEYWNDNGALIWVKGNLPGTFYIKYNTGTYTRGDGSQVFLWFTDSDKRIDDGQSTSFDLSSYGIQGDIAIRFSMKPTTKNKAWNAGIRVHTEYTYKVRGRWYTDVYYINFTDDLVEEDNTLKIQDEWWDDYYGGWYSYYPTSVQKTRGCCGYRTYEVSIHPGYWDGDYPVADVDFADYGTTNRAYFDNPIRYNDDDGYYRVYKDPLLSLELINLDDNNDNTAVFDWVFIRRYVDISQLSEYVEIAGGQEPVSLQFIDDNPGHQDHGGDKLAILQDWDTNLDNYNGAWDVETPQRYEVIVEKDSINLDLTFTHSPNLAGSRESTASVQIGQVTGFKLFAIIDNGQGNDAYFDWIVAALYPYETYTESQITTTSSESVPSAGGYSTARAYDIQPFIDCIQAQKYFGVQGAPSFFERLEGGDTTNRNYYERIAAKMQMAVYGTARYPIGLVSFILPKDLPPNLNFLIRRQPAADYIYLNYRDYPSDNPNAKKVFGISTNGGVSSPLLDENFYLTPAIARKMFDVQGASDLLQG</sequence>
<organism evidence="1 2">
    <name type="scientific">Thermococcus pacificus</name>
    <dbReference type="NCBI Taxonomy" id="71998"/>
    <lineage>
        <taxon>Archaea</taxon>
        <taxon>Methanobacteriati</taxon>
        <taxon>Methanobacteriota</taxon>
        <taxon>Thermococci</taxon>
        <taxon>Thermococcales</taxon>
        <taxon>Thermococcaceae</taxon>
        <taxon>Thermococcus</taxon>
    </lineage>
</organism>